<dbReference type="GO" id="GO:0020037">
    <property type="term" value="F:heme binding"/>
    <property type="evidence" value="ECO:0007669"/>
    <property type="project" value="InterPro"/>
</dbReference>
<dbReference type="PANTHER" id="PTHR11475:SF86">
    <property type="entry name" value="PEROXIDASE"/>
    <property type="match status" value="1"/>
</dbReference>
<dbReference type="SUPFAM" id="SSF48113">
    <property type="entry name" value="Heme-dependent peroxidases"/>
    <property type="match status" value="1"/>
</dbReference>
<keyword evidence="1" id="KW-0575">Peroxidase</keyword>
<dbReference type="PANTHER" id="PTHR11475">
    <property type="entry name" value="OXIDASE/PEROXIDASE"/>
    <property type="match status" value="1"/>
</dbReference>
<dbReference type="Proteomes" id="UP001461498">
    <property type="component" value="Unassembled WGS sequence"/>
</dbReference>
<dbReference type="EMBL" id="JAPXFL010000007">
    <property type="protein sequence ID" value="KAK9503739.1"/>
    <property type="molecule type" value="Genomic_DNA"/>
</dbReference>
<dbReference type="GO" id="GO:0004601">
    <property type="term" value="F:peroxidase activity"/>
    <property type="evidence" value="ECO:0007669"/>
    <property type="project" value="UniProtKB-KW"/>
</dbReference>
<dbReference type="InterPro" id="IPR010255">
    <property type="entry name" value="Haem_peroxidase_sf"/>
</dbReference>
<evidence type="ECO:0000256" key="3">
    <source>
        <dbReference type="SAM" id="SignalP"/>
    </source>
</evidence>
<proteinExistence type="predicted"/>
<dbReference type="GO" id="GO:0046872">
    <property type="term" value="F:metal ion binding"/>
    <property type="evidence" value="ECO:0007669"/>
    <property type="project" value="UniProtKB-KW"/>
</dbReference>
<evidence type="ECO:0008006" key="6">
    <source>
        <dbReference type="Google" id="ProtNLM"/>
    </source>
</evidence>
<keyword evidence="2" id="KW-0349">Heme</keyword>
<feature type="chain" id="PRO_5043317951" description="Peroxidase" evidence="3">
    <location>
        <begin position="20"/>
        <end position="724"/>
    </location>
</feature>
<dbReference type="AlphaFoldDB" id="A0AAW1D592"/>
<gene>
    <name evidence="4" type="ORF">O3M35_010237</name>
</gene>
<protein>
    <recommendedName>
        <fullName evidence="6">Peroxidase</fullName>
    </recommendedName>
</protein>
<evidence type="ECO:0000256" key="1">
    <source>
        <dbReference type="ARBA" id="ARBA00022559"/>
    </source>
</evidence>
<dbReference type="GO" id="GO:0006979">
    <property type="term" value="P:response to oxidative stress"/>
    <property type="evidence" value="ECO:0007669"/>
    <property type="project" value="InterPro"/>
</dbReference>
<keyword evidence="2" id="KW-0408">Iron</keyword>
<organism evidence="4 5">
    <name type="scientific">Rhynocoris fuscipes</name>
    <dbReference type="NCBI Taxonomy" id="488301"/>
    <lineage>
        <taxon>Eukaryota</taxon>
        <taxon>Metazoa</taxon>
        <taxon>Ecdysozoa</taxon>
        <taxon>Arthropoda</taxon>
        <taxon>Hexapoda</taxon>
        <taxon>Insecta</taxon>
        <taxon>Pterygota</taxon>
        <taxon>Neoptera</taxon>
        <taxon>Paraneoptera</taxon>
        <taxon>Hemiptera</taxon>
        <taxon>Heteroptera</taxon>
        <taxon>Panheteroptera</taxon>
        <taxon>Cimicomorpha</taxon>
        <taxon>Reduviidae</taxon>
        <taxon>Harpactorinae</taxon>
        <taxon>Harpactorini</taxon>
        <taxon>Rhynocoris</taxon>
    </lineage>
</organism>
<accession>A0AAW1D592</accession>
<dbReference type="Pfam" id="PF03098">
    <property type="entry name" value="An_peroxidase"/>
    <property type="match status" value="1"/>
</dbReference>
<dbReference type="PRINTS" id="PR00457">
    <property type="entry name" value="ANPEROXIDASE"/>
</dbReference>
<name>A0AAW1D592_9HEMI</name>
<keyword evidence="2" id="KW-0479">Metal-binding</keyword>
<dbReference type="PROSITE" id="PS50292">
    <property type="entry name" value="PEROXIDASE_3"/>
    <property type="match status" value="1"/>
</dbReference>
<evidence type="ECO:0000313" key="4">
    <source>
        <dbReference type="EMBL" id="KAK9503739.1"/>
    </source>
</evidence>
<dbReference type="InterPro" id="IPR037120">
    <property type="entry name" value="Haem_peroxidase_sf_animal"/>
</dbReference>
<dbReference type="FunFam" id="1.10.640.10:FF:000009">
    <property type="entry name" value="Peroxidase, isoform B"/>
    <property type="match status" value="1"/>
</dbReference>
<comment type="caution">
    <text evidence="4">The sequence shown here is derived from an EMBL/GenBank/DDBJ whole genome shotgun (WGS) entry which is preliminary data.</text>
</comment>
<feature type="binding site" description="axial binding residue" evidence="2">
    <location>
        <position position="468"/>
    </location>
    <ligand>
        <name>heme b</name>
        <dbReference type="ChEBI" id="CHEBI:60344"/>
    </ligand>
    <ligandPart>
        <name>Fe</name>
        <dbReference type="ChEBI" id="CHEBI:18248"/>
    </ligandPart>
</feature>
<reference evidence="4 5" key="1">
    <citation type="submission" date="2022-12" db="EMBL/GenBank/DDBJ databases">
        <title>Chromosome-level genome assembly of true bugs.</title>
        <authorList>
            <person name="Ma L."/>
            <person name="Li H."/>
        </authorList>
    </citation>
    <scope>NUCLEOTIDE SEQUENCE [LARGE SCALE GENOMIC DNA]</scope>
    <source>
        <strain evidence="4">Lab_2022b</strain>
    </source>
</reference>
<evidence type="ECO:0000256" key="2">
    <source>
        <dbReference type="PIRSR" id="PIRSR619791-2"/>
    </source>
</evidence>
<evidence type="ECO:0000313" key="5">
    <source>
        <dbReference type="Proteomes" id="UP001461498"/>
    </source>
</evidence>
<dbReference type="InterPro" id="IPR019791">
    <property type="entry name" value="Haem_peroxidase_animal"/>
</dbReference>
<feature type="signal peptide" evidence="3">
    <location>
        <begin position="1"/>
        <end position="19"/>
    </location>
</feature>
<keyword evidence="3" id="KW-0732">Signal</keyword>
<dbReference type="Gene3D" id="1.10.640.10">
    <property type="entry name" value="Haem peroxidase domain superfamily, animal type"/>
    <property type="match status" value="1"/>
</dbReference>
<dbReference type="CDD" id="cd09823">
    <property type="entry name" value="peroxinectin_like"/>
    <property type="match status" value="1"/>
</dbReference>
<sequence>MRQIYKGFSLFMLLSTCAALFENTGYQALVNYSTPTHRFHFSAPVSFAHSHTVFHPPPTQHRFQGLQTHQELPSLHEFGIPSSPKLPLITNDIFSSFTPDYLTPTYKPNFPPPSPPRPAQKCPQQIFGPCRALKYRSIDGACNNYKNPGVGRAMTTYNRLLPPRYSDGVHDTPISVTGHDLPGARLVSFVMFPEKTIDDPVWTLVSMSWGQIMTHDMSMATGNTQGKRIYTQCCSPDGAQFTPRHLAPAPCLPIEIPDNDPFFAKFGQRCMNFMRTTTDVDAGCTSPHSQQPQEQVVAVTHFMDASFIYGSTMDRCNSLREGIGGRLHVEVRHGQQWPPTARNISATCDNQDDNESCYRFGDVRGNQNPQLTVLQVYLLREHNRVADILHHYNPHWDDERLFQEARRIVIAEYQHINYREWLPIFIGTKNMMRYGLLYDTDGYVNDYREDVDPRVLNEHATAAFRYFHSAIQGFFHLMGEHRSVVTTKRLSDYFNRPSVLEKGDNLDKVARGMVTQSQEEIDPFITREVTNYLFKANNPFGLDLRAFDIQRGRDHGLASYNDYRHYCGLPRAHSFEDFTDYISRENVEKLSLLYPHPDDVDLVVGGSLEAHVKDTLTGPTFLCIMLEQFYRTRTGDKYFYENGNQPGAFTLEQLREIKKATISRIFCDNGENIKVMQPEGFRVIGPKNQLLPCELLPSIDLSHWAEEVSNPIHNNYDFKFFVKK</sequence>
<keyword evidence="1" id="KW-0560">Oxidoreductase</keyword>
<keyword evidence="5" id="KW-1185">Reference proteome</keyword>